<protein>
    <recommendedName>
        <fullName evidence="1">Acyclic terpene utilisation N-terminal domain-containing protein</fullName>
    </recommendedName>
</protein>
<proteinExistence type="predicted"/>
<dbReference type="STRING" id="1641875.XM53_17795"/>
<dbReference type="EMBL" id="LAXJ01000023">
    <property type="protein sequence ID" value="KRS11112.1"/>
    <property type="molecule type" value="Genomic_DNA"/>
</dbReference>
<feature type="domain" description="Acyclic terpene utilisation N-terminal" evidence="1">
    <location>
        <begin position="5"/>
        <end position="450"/>
    </location>
</feature>
<dbReference type="InterPro" id="IPR010839">
    <property type="entry name" value="AtuA_N"/>
</dbReference>
<dbReference type="PANTHER" id="PTHR47708">
    <property type="match status" value="1"/>
</dbReference>
<organism evidence="2 3">
    <name type="scientific">Roseovarius atlanticus</name>
    <dbReference type="NCBI Taxonomy" id="1641875"/>
    <lineage>
        <taxon>Bacteria</taxon>
        <taxon>Pseudomonadati</taxon>
        <taxon>Pseudomonadota</taxon>
        <taxon>Alphaproteobacteria</taxon>
        <taxon>Rhodobacterales</taxon>
        <taxon>Roseobacteraceae</taxon>
        <taxon>Roseovarius</taxon>
    </lineage>
</organism>
<evidence type="ECO:0000313" key="3">
    <source>
        <dbReference type="Proteomes" id="UP000051295"/>
    </source>
</evidence>
<keyword evidence="3" id="KW-1185">Reference proteome</keyword>
<gene>
    <name evidence="2" type="ORF">XM53_17795</name>
</gene>
<dbReference type="PANTHER" id="PTHR47708:SF2">
    <property type="entry name" value="SI:CH73-132F6.5"/>
    <property type="match status" value="1"/>
</dbReference>
<evidence type="ECO:0000313" key="2">
    <source>
        <dbReference type="EMBL" id="KRS11112.1"/>
    </source>
</evidence>
<dbReference type="RefSeq" id="WP_057795781.1">
    <property type="nucleotide sequence ID" value="NZ_LAXJ01000023.1"/>
</dbReference>
<dbReference type="Pfam" id="PF07287">
    <property type="entry name" value="AtuA"/>
    <property type="match status" value="1"/>
</dbReference>
<reference evidence="2 3" key="1">
    <citation type="submission" date="2015-04" db="EMBL/GenBank/DDBJ databases">
        <title>The draft genome sequence of Roseovarius sp.R12b.</title>
        <authorList>
            <person name="Li G."/>
            <person name="Lai Q."/>
            <person name="Shao Z."/>
            <person name="Yan P."/>
        </authorList>
    </citation>
    <scope>NUCLEOTIDE SEQUENCE [LARGE SCALE GENOMIC DNA]</scope>
    <source>
        <strain evidence="2 3">R12B</strain>
    </source>
</reference>
<comment type="caution">
    <text evidence="2">The sequence shown here is derived from an EMBL/GenBank/DDBJ whole genome shotgun (WGS) entry which is preliminary data.</text>
</comment>
<evidence type="ECO:0000259" key="1">
    <source>
        <dbReference type="Pfam" id="PF07287"/>
    </source>
</evidence>
<dbReference type="PATRIC" id="fig|1641875.4.peg.2073"/>
<sequence length="454" mass="49095">MGKTIRLGAGSGFWGDALDPAIELLEKENIDYLSMDYLAELTMALLQRLQSRNPEAGYVPDLVAHMRALLPLAREKETKIICNGGGTNPEGAAKVIRNLAQELGLGGLRVAAVRGDNILDQVDELVATGCDLTNMDTGDSDFLAIRERVVAASVYTGAEGIIEALAKGADVVIAGRVSDNALYVGPVMHELGLDFTETNADIIASAITVGHIVECAAGATGGMSSRFDEMPDMGRVGFPIAEFHEDGTAIITKVEGSGGAVDQFTVKEHLVYEIGDPNEYLMPDGVADFTRLSIEELGEDRVRVSDMGGRGRPETLKLVVGYEDGWIGEGMLFFPWPHALQRAEKARGTLLTRFDRLGLKYDALHFDYVGVNMLHGPASPMPEYDPAEIGLRVAVHTRTRDEAEKVRRACAQLWIMGPGGTSFGTPMKPRPVVGSWPTLIPRDFVKQTVEILEA</sequence>
<dbReference type="OrthoDB" id="9763456at2"/>
<accession>A0A0T5NQ64</accession>
<name>A0A0T5NQ64_9RHOB</name>
<dbReference type="AlphaFoldDB" id="A0A0T5NQ64"/>
<dbReference type="Proteomes" id="UP000051295">
    <property type="component" value="Unassembled WGS sequence"/>
</dbReference>